<feature type="domain" description="Tuberin-type" evidence="1">
    <location>
        <begin position="5"/>
        <end position="149"/>
    </location>
</feature>
<dbReference type="PANTHER" id="PTHR10063">
    <property type="entry name" value="TUBERIN"/>
    <property type="match status" value="1"/>
</dbReference>
<keyword evidence="3" id="KW-1185">Reference proteome</keyword>
<proteinExistence type="predicted"/>
<dbReference type="GO" id="GO:0005634">
    <property type="term" value="C:nucleus"/>
    <property type="evidence" value="ECO:0007669"/>
    <property type="project" value="InterPro"/>
</dbReference>
<protein>
    <recommendedName>
        <fullName evidence="1">Tuberin-type domain-containing protein</fullName>
    </recommendedName>
</protein>
<dbReference type="PANTHER" id="PTHR10063:SF0">
    <property type="entry name" value="TUBERIN"/>
    <property type="match status" value="1"/>
</dbReference>
<gene>
    <name evidence="2" type="ORF">SARC_13487</name>
</gene>
<dbReference type="AlphaFoldDB" id="A0A0L0FBT4"/>
<dbReference type="InterPro" id="IPR027107">
    <property type="entry name" value="Tuberin/Ral-act_asu"/>
</dbReference>
<dbReference type="OrthoDB" id="5797019at2759"/>
<name>A0A0L0FBT4_9EUKA</name>
<dbReference type="eggNOG" id="KOG3687">
    <property type="taxonomic scope" value="Eukaryota"/>
</dbReference>
<feature type="non-terminal residue" evidence="2">
    <location>
        <position position="150"/>
    </location>
</feature>
<dbReference type="EMBL" id="KQ244943">
    <property type="protein sequence ID" value="KNC73956.1"/>
    <property type="molecule type" value="Genomic_DNA"/>
</dbReference>
<dbReference type="GO" id="GO:0005096">
    <property type="term" value="F:GTPase activator activity"/>
    <property type="evidence" value="ECO:0007669"/>
    <property type="project" value="InterPro"/>
</dbReference>
<dbReference type="RefSeq" id="XP_014147858.1">
    <property type="nucleotide sequence ID" value="XM_014292383.1"/>
</dbReference>
<evidence type="ECO:0000313" key="2">
    <source>
        <dbReference type="EMBL" id="KNC73956.1"/>
    </source>
</evidence>
<dbReference type="Pfam" id="PF03542">
    <property type="entry name" value="Tuberin"/>
    <property type="match status" value="1"/>
</dbReference>
<dbReference type="GeneID" id="25913991"/>
<dbReference type="InterPro" id="IPR018515">
    <property type="entry name" value="Tuberin-type_domain"/>
</dbReference>
<dbReference type="STRING" id="667725.A0A0L0FBT4"/>
<evidence type="ECO:0000259" key="1">
    <source>
        <dbReference type="Pfam" id="PF03542"/>
    </source>
</evidence>
<feature type="non-terminal residue" evidence="2">
    <location>
        <position position="1"/>
    </location>
</feature>
<organism evidence="2 3">
    <name type="scientific">Sphaeroforma arctica JP610</name>
    <dbReference type="NCBI Taxonomy" id="667725"/>
    <lineage>
        <taxon>Eukaryota</taxon>
        <taxon>Ichthyosporea</taxon>
        <taxon>Ichthyophonida</taxon>
        <taxon>Sphaeroforma</taxon>
    </lineage>
</organism>
<accession>A0A0L0FBT4</accession>
<dbReference type="GO" id="GO:0005737">
    <property type="term" value="C:cytoplasm"/>
    <property type="evidence" value="ECO:0007669"/>
    <property type="project" value="TreeGrafter"/>
</dbReference>
<reference evidence="2 3" key="1">
    <citation type="submission" date="2011-02" db="EMBL/GenBank/DDBJ databases">
        <title>The Genome Sequence of Sphaeroforma arctica JP610.</title>
        <authorList>
            <consortium name="The Broad Institute Genome Sequencing Platform"/>
            <person name="Russ C."/>
            <person name="Cuomo C."/>
            <person name="Young S.K."/>
            <person name="Zeng Q."/>
            <person name="Gargeya S."/>
            <person name="Alvarado L."/>
            <person name="Berlin A."/>
            <person name="Chapman S.B."/>
            <person name="Chen Z."/>
            <person name="Freedman E."/>
            <person name="Gellesch M."/>
            <person name="Goldberg J."/>
            <person name="Griggs A."/>
            <person name="Gujja S."/>
            <person name="Heilman E."/>
            <person name="Heiman D."/>
            <person name="Howarth C."/>
            <person name="Mehta T."/>
            <person name="Neiman D."/>
            <person name="Pearson M."/>
            <person name="Roberts A."/>
            <person name="Saif S."/>
            <person name="Shea T."/>
            <person name="Shenoy N."/>
            <person name="Sisk P."/>
            <person name="Stolte C."/>
            <person name="Sykes S."/>
            <person name="White J."/>
            <person name="Yandava C."/>
            <person name="Burger G."/>
            <person name="Gray M.W."/>
            <person name="Holland P.W.H."/>
            <person name="King N."/>
            <person name="Lang F.B.F."/>
            <person name="Roger A.J."/>
            <person name="Ruiz-Trillo I."/>
            <person name="Haas B."/>
            <person name="Nusbaum C."/>
            <person name="Birren B."/>
        </authorList>
    </citation>
    <scope>NUCLEOTIDE SEQUENCE [LARGE SCALE GENOMIC DNA]</scope>
    <source>
        <strain evidence="2 3">JP610</strain>
    </source>
</reference>
<sequence length="150" mass="17151">AEVDPTYLCSILCGLIKKDYLAFHVVNIPSPGGSRWQLYVHAYHILVLLVSYQQTFGQAMKGRAMKDDLLACFRKGLVSKWRNLTRPCIYALRLCCLEMQQPITRMLPHILNDLNKISSKSSLAIPILELLSGLIRIPKLYANFTEDHYK</sequence>
<dbReference type="Proteomes" id="UP000054560">
    <property type="component" value="Unassembled WGS sequence"/>
</dbReference>
<evidence type="ECO:0000313" key="3">
    <source>
        <dbReference type="Proteomes" id="UP000054560"/>
    </source>
</evidence>